<organism evidence="1">
    <name type="scientific">freshwater metagenome</name>
    <dbReference type="NCBI Taxonomy" id="449393"/>
    <lineage>
        <taxon>unclassified sequences</taxon>
        <taxon>metagenomes</taxon>
        <taxon>ecological metagenomes</taxon>
    </lineage>
</organism>
<name>A0A6J6X8Z4_9ZZZZ</name>
<dbReference type="EMBL" id="CAFAAE010000059">
    <property type="protein sequence ID" value="CAB4790507.1"/>
    <property type="molecule type" value="Genomic_DNA"/>
</dbReference>
<reference evidence="1" key="1">
    <citation type="submission" date="2020-05" db="EMBL/GenBank/DDBJ databases">
        <authorList>
            <person name="Chiriac C."/>
            <person name="Salcher M."/>
            <person name="Ghai R."/>
            <person name="Kavagutti S V."/>
        </authorList>
    </citation>
    <scope>NUCLEOTIDE SEQUENCE</scope>
</reference>
<protein>
    <submittedName>
        <fullName evidence="1">Unannotated protein</fullName>
    </submittedName>
</protein>
<proteinExistence type="predicted"/>
<sequence length="132" mass="13883">MLTPITVAITVAISAIESDVRAPNTKRRKISRPVRGSTPNQCCVEIPPKAPIGIAPLSASRVSGWNASGVVCNIRGKIGAMIPINKNMKTKKLEIQAVRSDFKCDQAIAAGDRPVIGAASITFKAGITLAFS</sequence>
<gene>
    <name evidence="1" type="ORF">UFOPK2982_00526</name>
</gene>
<dbReference type="AlphaFoldDB" id="A0A6J6X8Z4"/>
<evidence type="ECO:0000313" key="1">
    <source>
        <dbReference type="EMBL" id="CAB4790507.1"/>
    </source>
</evidence>
<accession>A0A6J6X8Z4</accession>